<feature type="transmembrane region" description="Helical" evidence="6">
    <location>
        <begin position="721"/>
        <end position="737"/>
    </location>
</feature>
<evidence type="ECO:0000256" key="4">
    <source>
        <dbReference type="ARBA" id="ARBA00022989"/>
    </source>
</evidence>
<evidence type="ECO:0000256" key="1">
    <source>
        <dbReference type="ARBA" id="ARBA00004651"/>
    </source>
</evidence>
<dbReference type="EMBL" id="CP045997">
    <property type="protein sequence ID" value="QHW01196.1"/>
    <property type="molecule type" value="Genomic_DNA"/>
</dbReference>
<evidence type="ECO:0000256" key="2">
    <source>
        <dbReference type="ARBA" id="ARBA00022475"/>
    </source>
</evidence>
<dbReference type="Pfam" id="PF02687">
    <property type="entry name" value="FtsX"/>
    <property type="match status" value="2"/>
</dbReference>
<evidence type="ECO:0000256" key="5">
    <source>
        <dbReference type="ARBA" id="ARBA00023136"/>
    </source>
</evidence>
<dbReference type="PANTHER" id="PTHR30572:SF18">
    <property type="entry name" value="ABC-TYPE MACROLIDE FAMILY EXPORT SYSTEM PERMEASE COMPONENT 2"/>
    <property type="match status" value="1"/>
</dbReference>
<evidence type="ECO:0000256" key="6">
    <source>
        <dbReference type="SAM" id="Phobius"/>
    </source>
</evidence>
<proteinExistence type="predicted"/>
<feature type="transmembrane region" description="Helical" evidence="6">
    <location>
        <begin position="666"/>
        <end position="685"/>
    </location>
</feature>
<protein>
    <submittedName>
        <fullName evidence="9">FtsX-like permease family protein</fullName>
    </submittedName>
</protein>
<feature type="domain" description="ABC3 transporter permease C-terminal" evidence="7">
    <location>
        <begin position="670"/>
        <end position="778"/>
    </location>
</feature>
<keyword evidence="10" id="KW-1185">Reference proteome</keyword>
<feature type="transmembrane region" description="Helical" evidence="6">
    <location>
        <begin position="371"/>
        <end position="392"/>
    </location>
</feature>
<keyword evidence="3 6" id="KW-0812">Transmembrane</keyword>
<feature type="transmembrane region" description="Helical" evidence="6">
    <location>
        <begin position="331"/>
        <end position="350"/>
    </location>
</feature>
<dbReference type="GO" id="GO:0022857">
    <property type="term" value="F:transmembrane transporter activity"/>
    <property type="evidence" value="ECO:0007669"/>
    <property type="project" value="TreeGrafter"/>
</dbReference>
<organism evidence="9 10">
    <name type="scientific">Spirosoma endbachense</name>
    <dbReference type="NCBI Taxonomy" id="2666025"/>
    <lineage>
        <taxon>Bacteria</taxon>
        <taxon>Pseudomonadati</taxon>
        <taxon>Bacteroidota</taxon>
        <taxon>Cytophagia</taxon>
        <taxon>Cytophagales</taxon>
        <taxon>Cytophagaceae</taxon>
        <taxon>Spirosoma</taxon>
    </lineage>
</organism>
<gene>
    <name evidence="9" type="ORF">GJR95_05310</name>
</gene>
<evidence type="ECO:0000259" key="7">
    <source>
        <dbReference type="Pfam" id="PF02687"/>
    </source>
</evidence>
<dbReference type="Pfam" id="PF12704">
    <property type="entry name" value="MacB_PCD"/>
    <property type="match status" value="1"/>
</dbReference>
<feature type="transmembrane region" description="Helical" evidence="6">
    <location>
        <begin position="419"/>
        <end position="440"/>
    </location>
</feature>
<evidence type="ECO:0000313" key="9">
    <source>
        <dbReference type="EMBL" id="QHW01196.1"/>
    </source>
</evidence>
<evidence type="ECO:0000256" key="3">
    <source>
        <dbReference type="ARBA" id="ARBA00022692"/>
    </source>
</evidence>
<dbReference type="GO" id="GO:0005886">
    <property type="term" value="C:plasma membrane"/>
    <property type="evidence" value="ECO:0007669"/>
    <property type="project" value="UniProtKB-SubCell"/>
</dbReference>
<feature type="transmembrane region" description="Helical" evidence="6">
    <location>
        <begin position="20"/>
        <end position="42"/>
    </location>
</feature>
<evidence type="ECO:0000259" key="8">
    <source>
        <dbReference type="Pfam" id="PF12704"/>
    </source>
</evidence>
<evidence type="ECO:0000313" key="10">
    <source>
        <dbReference type="Proteomes" id="UP000464577"/>
    </source>
</evidence>
<dbReference type="Proteomes" id="UP000464577">
    <property type="component" value="Chromosome"/>
</dbReference>
<comment type="subcellular location">
    <subcellularLocation>
        <location evidence="1">Cell membrane</location>
        <topology evidence="1">Multi-pass membrane protein</topology>
    </subcellularLocation>
</comment>
<keyword evidence="5 6" id="KW-0472">Membrane</keyword>
<reference evidence="9 10" key="1">
    <citation type="submission" date="2019-11" db="EMBL/GenBank/DDBJ databases">
        <title>Spirosoma endbachense sp. nov., isolated from a natural salt meadow.</title>
        <authorList>
            <person name="Rojas J."/>
            <person name="Ambika Manirajan B."/>
            <person name="Ratering S."/>
            <person name="Suarez C."/>
            <person name="Geissler-Plaum R."/>
            <person name="Schnell S."/>
        </authorList>
    </citation>
    <scope>NUCLEOTIDE SEQUENCE [LARGE SCALE GENOMIC DNA]</scope>
    <source>
        <strain evidence="9 10">I-24</strain>
    </source>
</reference>
<keyword evidence="4 6" id="KW-1133">Transmembrane helix</keyword>
<dbReference type="InterPro" id="IPR050250">
    <property type="entry name" value="Macrolide_Exporter_MacB"/>
</dbReference>
<dbReference type="InterPro" id="IPR025857">
    <property type="entry name" value="MacB_PCD"/>
</dbReference>
<feature type="transmembrane region" description="Helical" evidence="6">
    <location>
        <begin position="752"/>
        <end position="772"/>
    </location>
</feature>
<keyword evidence="2" id="KW-1003">Cell membrane</keyword>
<accession>A0A6P1W840</accession>
<feature type="transmembrane region" description="Helical" evidence="6">
    <location>
        <begin position="277"/>
        <end position="296"/>
    </location>
</feature>
<name>A0A6P1W840_9BACT</name>
<sequence length="789" mass="87931">MIRNYFAIAFRQLWKNQLFSAVNIIGLTVGLAVSTFIALYVWHEFHYDRFEPFSDRTYRIMSIMKYGDQDVTFTGLQEAFGREVKQQIPEVEEVVRISDGDAILQSDQNHQFNEEHIGFADAATLSVFGLRVLQGDVKTALREPGRIVLTRQLAEKYFGTQNPIGKTMIYDKHFPLTVSAVLDELPTNSVIQFNALVSLHTMPSLGAQQQDLYKGQGFLSTYLVLHQGASASAVEKKLETIKSGIHFVGMSAKFFLEALPTLHLDSRNTSKSVRQSLYILMTIALVILVLAVINYISLTTARATKRAREVGIRKAIGGQRSELIGQFFMESFLTTTLAFLLSLVLLQALFPWANHTLDLHMDKRVLTQAPYLGLMLALWLGCSLLSGSYPALLLSGFRPALVLKGAIGWRQSGVGVRRVFTTVQFTASIGLLICSLVLYAQMRFLRTKNLGINRAQVVAIHIDGEMVPQFSGLRDAIRQWAGTGNVAVSNSALFTNRIAIMFINAEKNKKQLMVNVLTVDKPFFDMMGVRWQYRPPGWEVGPVTKDLIVYNQTLIKEAGIKGNPLQQPAPLKDQPADGITTDFHLRSLHGAVSPMKLTVVSDTNRSMLAKGGYLLVKLNPNTDVSKSLDQLKTLYNHSQPTAPFDYYFLDEAYDKLYSRETRLMQLFNGFTILTLLVACLGLLGLMTFSVEVRTKEIGVRKVLGASVSGIVILLSKDFLKLVLISILIASPIAWYAMNKWLQDFAYKISIEWWVFALAGGLATGIALLTVSFQSVKAALANPVKSLRND</sequence>
<dbReference type="InterPro" id="IPR003838">
    <property type="entry name" value="ABC3_permease_C"/>
</dbReference>
<feature type="domain" description="ABC3 transporter permease C-terminal" evidence="7">
    <location>
        <begin position="282"/>
        <end position="395"/>
    </location>
</feature>
<dbReference type="KEGG" id="senf:GJR95_05310"/>
<feature type="domain" description="MacB-like periplasmic core" evidence="8">
    <location>
        <begin position="20"/>
        <end position="240"/>
    </location>
</feature>
<dbReference type="AlphaFoldDB" id="A0A6P1W840"/>
<dbReference type="PANTHER" id="PTHR30572">
    <property type="entry name" value="MEMBRANE COMPONENT OF TRANSPORTER-RELATED"/>
    <property type="match status" value="1"/>
</dbReference>